<reference evidence="7" key="1">
    <citation type="submission" date="2020-06" db="EMBL/GenBank/DDBJ databases">
        <authorList>
            <consortium name="Plant Systems Biology data submission"/>
        </authorList>
    </citation>
    <scope>NUCLEOTIDE SEQUENCE</scope>
    <source>
        <strain evidence="7">D6</strain>
    </source>
</reference>
<keyword evidence="2" id="KW-0732">Signal</keyword>
<keyword evidence="4 6" id="KW-0472">Membrane</keyword>
<gene>
    <name evidence="7" type="ORF">SEMRO_1128_G244291.1</name>
</gene>
<evidence type="ECO:0000256" key="2">
    <source>
        <dbReference type="ARBA" id="ARBA00022729"/>
    </source>
</evidence>
<evidence type="ECO:0000256" key="5">
    <source>
        <dbReference type="SAM" id="MobiDB-lite"/>
    </source>
</evidence>
<protein>
    <submittedName>
        <fullName evidence="7">Uncharacterized protein</fullName>
    </submittedName>
</protein>
<dbReference type="InterPro" id="IPR032675">
    <property type="entry name" value="LRR_dom_sf"/>
</dbReference>
<accession>A0A9N8HML3</accession>
<keyword evidence="1" id="KW-0433">Leucine-rich repeat</keyword>
<name>A0A9N8HML3_9STRA</name>
<dbReference type="Pfam" id="PF00560">
    <property type="entry name" value="LRR_1"/>
    <property type="match status" value="1"/>
</dbReference>
<feature type="compositionally biased region" description="Basic and acidic residues" evidence="5">
    <location>
        <begin position="23"/>
        <end position="44"/>
    </location>
</feature>
<dbReference type="AlphaFoldDB" id="A0A9N8HML3"/>
<comment type="caution">
    <text evidence="7">The sequence shown here is derived from an EMBL/GenBank/DDBJ whole genome shotgun (WGS) entry which is preliminary data.</text>
</comment>
<evidence type="ECO:0000313" key="8">
    <source>
        <dbReference type="Proteomes" id="UP001153069"/>
    </source>
</evidence>
<dbReference type="PANTHER" id="PTHR48060:SF21">
    <property type="entry name" value="L DOMAIN-LIKE PROTEIN"/>
    <property type="match status" value="1"/>
</dbReference>
<feature type="region of interest" description="Disordered" evidence="5">
    <location>
        <begin position="1"/>
        <end position="67"/>
    </location>
</feature>
<dbReference type="InterPro" id="IPR001611">
    <property type="entry name" value="Leu-rich_rpt"/>
</dbReference>
<dbReference type="FunFam" id="3.80.10.10:FF:000095">
    <property type="entry name" value="LRR receptor-like serine/threonine-protein kinase GSO1"/>
    <property type="match status" value="1"/>
</dbReference>
<sequence>MEKDLEDHEYDTQAETEAMAKATTKEETTSVHHDTNNKISKMDILDNANSVSKPTASDDVVAKPKKVDSTLEEDGILKETLSPGKQEETHGPFDCEAATVAASTVAEPLILERDVRQRQQVTRPGAYLGAPGEDLQRTTTLNYDLVNAGMDTSTPMQMPHITQDTRASGAQLARANLVEDDDTGNLMHANPVDLEAAQRRQQERKSQQQFGIAALIWLLLVLGIIVGFVVGTQKQKKPEVIISTGTPTAYGSMEPSQVPTSAPTGVLDWLLDNLPDYTLASINNGSETPQWKAWNWLANHQNVTFLPEWRKMQLFALSTFFYAFEGENWNPLIKNRWMDETTGECEWFSSGFGSFFLGSYWPVPDSSRVDSCDGHGQFTSLWLTGLHLSSGLTPVVPPEIELLTSLSRVALENIDIAMTLSDMLPTTFYEMSCLTSLSFGGDQLKGSIPTVFYKMTSLVEWSLLDNQLTGTIATELAMLDALVELRWDYNQFTGQIPPELGQMTALEAIYLGENDLSGQIPTELGLLTALTRISLRYNLLTGQIPTEIWQLSSLKNLLLDDNGLTGQIATEFGQLSFLKNLGLSQNQFKGKIPSELGLLSSMREFATGKGGVWVGQNQLTGQLPTELGQLFSLRWLFFQENELTGQIPANFWSLTNLWDFHGFGNSLGGSIPSDIGLLTSLVRLDLSSNLVTGTLPSEVGFLSRLNTLMLQNNSLTGTLPQELNSSGFSELRLEGNEFSGTVPEHLCSFLWCDYCSTSDSSPVSTCADLQEIPGWPGRFPPMCLERCSSNIVLNIQIDGQPVLISWGWQEQTNVAGVWSQLEGWSGKPIPRLFLHSFILDAAPNTVYRLVVSDSGGDGLSDANSREWVTGSYPGWITLTAANETVLFSLGNDAFSELTVDVLVGPDGSVQITNTTTVLNPCTATSAGLECDD</sequence>
<dbReference type="Proteomes" id="UP001153069">
    <property type="component" value="Unassembled WGS sequence"/>
</dbReference>
<evidence type="ECO:0000256" key="4">
    <source>
        <dbReference type="ARBA" id="ARBA00023136"/>
    </source>
</evidence>
<keyword evidence="6" id="KW-1133">Transmembrane helix</keyword>
<evidence type="ECO:0000313" key="7">
    <source>
        <dbReference type="EMBL" id="CAB9520718.1"/>
    </source>
</evidence>
<dbReference type="SUPFAM" id="SSF52058">
    <property type="entry name" value="L domain-like"/>
    <property type="match status" value="2"/>
</dbReference>
<keyword evidence="3" id="KW-0677">Repeat</keyword>
<dbReference type="Gene3D" id="3.80.10.10">
    <property type="entry name" value="Ribonuclease Inhibitor"/>
    <property type="match status" value="2"/>
</dbReference>
<organism evidence="7 8">
    <name type="scientific">Seminavis robusta</name>
    <dbReference type="NCBI Taxonomy" id="568900"/>
    <lineage>
        <taxon>Eukaryota</taxon>
        <taxon>Sar</taxon>
        <taxon>Stramenopiles</taxon>
        <taxon>Ochrophyta</taxon>
        <taxon>Bacillariophyta</taxon>
        <taxon>Bacillariophyceae</taxon>
        <taxon>Bacillariophycidae</taxon>
        <taxon>Naviculales</taxon>
        <taxon>Naviculaceae</taxon>
        <taxon>Seminavis</taxon>
    </lineage>
</organism>
<evidence type="ECO:0000256" key="1">
    <source>
        <dbReference type="ARBA" id="ARBA00022614"/>
    </source>
</evidence>
<dbReference type="InterPro" id="IPR053211">
    <property type="entry name" value="DNA_repair-toleration"/>
</dbReference>
<dbReference type="OrthoDB" id="69127at2759"/>
<dbReference type="PANTHER" id="PTHR48060">
    <property type="entry name" value="DNA DAMAGE-REPAIR/TOLERATION PROTEIN DRT100"/>
    <property type="match status" value="1"/>
</dbReference>
<dbReference type="EMBL" id="CAICTM010001126">
    <property type="protein sequence ID" value="CAB9520718.1"/>
    <property type="molecule type" value="Genomic_DNA"/>
</dbReference>
<keyword evidence="8" id="KW-1185">Reference proteome</keyword>
<evidence type="ECO:0000256" key="6">
    <source>
        <dbReference type="SAM" id="Phobius"/>
    </source>
</evidence>
<keyword evidence="6" id="KW-0812">Transmembrane</keyword>
<feature type="transmembrane region" description="Helical" evidence="6">
    <location>
        <begin position="210"/>
        <end position="230"/>
    </location>
</feature>
<evidence type="ECO:0000256" key="3">
    <source>
        <dbReference type="ARBA" id="ARBA00022737"/>
    </source>
</evidence>
<proteinExistence type="predicted"/>